<organism evidence="7">
    <name type="scientific">Rhodosorus marinus</name>
    <dbReference type="NCBI Taxonomy" id="101924"/>
    <lineage>
        <taxon>Eukaryota</taxon>
        <taxon>Rhodophyta</taxon>
        <taxon>Stylonematophyceae</taxon>
        <taxon>Stylonematales</taxon>
        <taxon>Stylonemataceae</taxon>
        <taxon>Rhodosorus</taxon>
    </lineage>
</organism>
<dbReference type="GO" id="GO:0005506">
    <property type="term" value="F:iron ion binding"/>
    <property type="evidence" value="ECO:0007669"/>
    <property type="project" value="InterPro"/>
</dbReference>
<reference evidence="7" key="1">
    <citation type="submission" date="2021-01" db="EMBL/GenBank/DDBJ databases">
        <authorList>
            <person name="Corre E."/>
            <person name="Pelletier E."/>
            <person name="Niang G."/>
            <person name="Scheremetjew M."/>
            <person name="Finn R."/>
            <person name="Kale V."/>
            <person name="Holt S."/>
            <person name="Cochrane G."/>
            <person name="Meng A."/>
            <person name="Brown T."/>
            <person name="Cohen L."/>
        </authorList>
    </citation>
    <scope>NUCLEOTIDE SEQUENCE</scope>
    <source>
        <strain evidence="7">CCMP 769</strain>
    </source>
</reference>
<proteinExistence type="predicted"/>
<gene>
    <name evidence="7" type="ORF">RMAR00112_LOCUS10873</name>
</gene>
<accession>A0A7S2ZKB3</accession>
<dbReference type="GO" id="GO:0016020">
    <property type="term" value="C:membrane"/>
    <property type="evidence" value="ECO:0007669"/>
    <property type="project" value="UniProtKB-SubCell"/>
</dbReference>
<evidence type="ECO:0000313" key="7">
    <source>
        <dbReference type="EMBL" id="CAE0042902.1"/>
    </source>
</evidence>
<feature type="transmembrane region" description="Helical" evidence="5">
    <location>
        <begin position="119"/>
        <end position="139"/>
    </location>
</feature>
<dbReference type="EMBL" id="HBHW01014058">
    <property type="protein sequence ID" value="CAE0042902.1"/>
    <property type="molecule type" value="Transcribed_RNA"/>
</dbReference>
<feature type="domain" description="Fatty acid hydroxylase" evidence="6">
    <location>
        <begin position="165"/>
        <end position="295"/>
    </location>
</feature>
<protein>
    <recommendedName>
        <fullName evidence="6">Fatty acid hydroxylase domain-containing protein</fullName>
    </recommendedName>
</protein>
<dbReference type="InterPro" id="IPR006694">
    <property type="entry name" value="Fatty_acid_hydroxylase"/>
</dbReference>
<dbReference type="PANTHER" id="PTHR11863">
    <property type="entry name" value="STEROL DESATURASE"/>
    <property type="match status" value="1"/>
</dbReference>
<evidence type="ECO:0000256" key="2">
    <source>
        <dbReference type="ARBA" id="ARBA00022692"/>
    </source>
</evidence>
<keyword evidence="4 5" id="KW-0472">Membrane</keyword>
<dbReference type="AlphaFoldDB" id="A0A7S2ZKB3"/>
<evidence type="ECO:0000259" key="6">
    <source>
        <dbReference type="Pfam" id="PF04116"/>
    </source>
</evidence>
<evidence type="ECO:0000256" key="1">
    <source>
        <dbReference type="ARBA" id="ARBA00004370"/>
    </source>
</evidence>
<dbReference type="InterPro" id="IPR050307">
    <property type="entry name" value="Sterol_Desaturase_Related"/>
</dbReference>
<dbReference type="GO" id="GO:0008610">
    <property type="term" value="P:lipid biosynthetic process"/>
    <property type="evidence" value="ECO:0007669"/>
    <property type="project" value="InterPro"/>
</dbReference>
<dbReference type="Pfam" id="PF04116">
    <property type="entry name" value="FA_hydroxylase"/>
    <property type="match status" value="1"/>
</dbReference>
<keyword evidence="2 5" id="KW-0812">Transmembrane</keyword>
<name>A0A7S2ZKB3_9RHOD</name>
<dbReference type="GO" id="GO:0016491">
    <property type="term" value="F:oxidoreductase activity"/>
    <property type="evidence" value="ECO:0007669"/>
    <property type="project" value="InterPro"/>
</dbReference>
<comment type="subcellular location">
    <subcellularLocation>
        <location evidence="1">Membrane</location>
    </subcellularLocation>
</comment>
<evidence type="ECO:0000256" key="4">
    <source>
        <dbReference type="ARBA" id="ARBA00023136"/>
    </source>
</evidence>
<keyword evidence="3 5" id="KW-1133">Transmembrane helix</keyword>
<feature type="transmembrane region" description="Helical" evidence="5">
    <location>
        <begin position="213"/>
        <end position="238"/>
    </location>
</feature>
<evidence type="ECO:0000256" key="3">
    <source>
        <dbReference type="ARBA" id="ARBA00022989"/>
    </source>
</evidence>
<evidence type="ECO:0000256" key="5">
    <source>
        <dbReference type="SAM" id="Phobius"/>
    </source>
</evidence>
<feature type="transmembrane region" description="Helical" evidence="5">
    <location>
        <begin position="69"/>
        <end position="91"/>
    </location>
</feature>
<sequence length="308" mass="36421">MLLESTFAFVLLSRGLLQDHWLVRPVHFVFVQQGVLFSERSKLADYDYHIWRLCCHRTWVLSKYGINTIAFVGLTCSLMFGYFLGCLPYLLLDKLKIPFLAKYKVQQHFYPDQKMELNASQVCLGLFLYVMFPMIYLFVRQMGLLQIRVDSELPSAMELLASQIYFFVVEDFLNYWLHRWLHSKWAYNTIHYMHHEHTAPFALSASYAHPIEVIILGIPTFAGPVLLSPHLFTLWLWLMLRTYEAIDIHSGYELPWSTNKYLKFYAGTEHHDYHHFRFSGNFASIFTWCDKLYGTDLGYESFKAQKNE</sequence>